<proteinExistence type="predicted"/>
<keyword evidence="3" id="KW-1185">Reference proteome</keyword>
<dbReference type="EMBL" id="ML770205">
    <property type="protein sequence ID" value="KAE9384170.1"/>
    <property type="molecule type" value="Genomic_DNA"/>
</dbReference>
<dbReference type="AlphaFoldDB" id="A0A6A4GFE7"/>
<dbReference type="Proteomes" id="UP000799118">
    <property type="component" value="Unassembled WGS sequence"/>
</dbReference>
<name>A0A6A4GFE7_9AGAR</name>
<protein>
    <submittedName>
        <fullName evidence="2">Uncharacterized protein</fullName>
    </submittedName>
</protein>
<feature type="region of interest" description="Disordered" evidence="1">
    <location>
        <begin position="1"/>
        <end position="26"/>
    </location>
</feature>
<evidence type="ECO:0000313" key="3">
    <source>
        <dbReference type="Proteomes" id="UP000799118"/>
    </source>
</evidence>
<reference evidence="2" key="1">
    <citation type="journal article" date="2019" name="Environ. Microbiol.">
        <title>Fungal ecological strategies reflected in gene transcription - a case study of two litter decomposers.</title>
        <authorList>
            <person name="Barbi F."/>
            <person name="Kohler A."/>
            <person name="Barry K."/>
            <person name="Baskaran P."/>
            <person name="Daum C."/>
            <person name="Fauchery L."/>
            <person name="Ihrmark K."/>
            <person name="Kuo A."/>
            <person name="LaButti K."/>
            <person name="Lipzen A."/>
            <person name="Morin E."/>
            <person name="Grigoriev I.V."/>
            <person name="Henrissat B."/>
            <person name="Lindahl B."/>
            <person name="Martin F."/>
        </authorList>
    </citation>
    <scope>NUCLEOTIDE SEQUENCE</scope>
    <source>
        <strain evidence="2">JB14</strain>
    </source>
</reference>
<feature type="compositionally biased region" description="Basic and acidic residues" evidence="1">
    <location>
        <begin position="170"/>
        <end position="179"/>
    </location>
</feature>
<gene>
    <name evidence="2" type="ORF">BT96DRAFT_950753</name>
</gene>
<organism evidence="2 3">
    <name type="scientific">Gymnopus androsaceus JB14</name>
    <dbReference type="NCBI Taxonomy" id="1447944"/>
    <lineage>
        <taxon>Eukaryota</taxon>
        <taxon>Fungi</taxon>
        <taxon>Dikarya</taxon>
        <taxon>Basidiomycota</taxon>
        <taxon>Agaricomycotina</taxon>
        <taxon>Agaricomycetes</taxon>
        <taxon>Agaricomycetidae</taxon>
        <taxon>Agaricales</taxon>
        <taxon>Marasmiineae</taxon>
        <taxon>Omphalotaceae</taxon>
        <taxon>Gymnopus</taxon>
    </lineage>
</organism>
<evidence type="ECO:0000256" key="1">
    <source>
        <dbReference type="SAM" id="MobiDB-lite"/>
    </source>
</evidence>
<accession>A0A6A4GFE7</accession>
<sequence>MTEPKTGGSNQDGSKEQENGCGDDGRWPRRLLRGEFRVKLLWQKCQIVKANPSIWFGTVTQYHWEIISLHYTGGYKVQQPELALHKQTKIFRKALACLRIQGESICWTETKAEVDPPEYWTAIMEQEEEHSPCLYGRIWKAKAGTTAGTTPKRNREEWKESHRHRVKATGKLEKREGCL</sequence>
<evidence type="ECO:0000313" key="2">
    <source>
        <dbReference type="EMBL" id="KAE9384170.1"/>
    </source>
</evidence>
<feature type="compositionally biased region" description="Basic and acidic residues" evidence="1">
    <location>
        <begin position="13"/>
        <end position="26"/>
    </location>
</feature>
<feature type="region of interest" description="Disordered" evidence="1">
    <location>
        <begin position="145"/>
        <end position="179"/>
    </location>
</feature>